<evidence type="ECO:0000313" key="7">
    <source>
        <dbReference type="EMBL" id="CAD7699363.1"/>
    </source>
</evidence>
<evidence type="ECO:0000256" key="3">
    <source>
        <dbReference type="ARBA" id="ARBA00011266"/>
    </source>
</evidence>
<dbReference type="OrthoDB" id="1227494at2759"/>
<evidence type="ECO:0008006" key="9">
    <source>
        <dbReference type="Google" id="ProtNLM"/>
    </source>
</evidence>
<keyword evidence="4" id="KW-0689">Ribosomal protein</keyword>
<dbReference type="InterPro" id="IPR044076">
    <property type="entry name" value="Ribosomal_P2"/>
</dbReference>
<protein>
    <recommendedName>
        <fullName evidence="9">60S acidic ribosomal protein P2</fullName>
    </recommendedName>
</protein>
<dbReference type="PANTHER" id="PTHR21141">
    <property type="entry name" value="60S ACIDIC RIBOSOMAL PROTEIN FAMILY MEMBER"/>
    <property type="match status" value="1"/>
</dbReference>
<dbReference type="CDD" id="cd05833">
    <property type="entry name" value="Ribosomal_P2"/>
    <property type="match status" value="1"/>
</dbReference>
<dbReference type="InterPro" id="IPR038716">
    <property type="entry name" value="P1/P2_N_sf"/>
</dbReference>
<feature type="compositionally biased region" description="Acidic residues" evidence="6">
    <location>
        <begin position="95"/>
        <end position="106"/>
    </location>
</feature>
<keyword evidence="8" id="KW-1185">Reference proteome</keyword>
<evidence type="ECO:0000256" key="6">
    <source>
        <dbReference type="SAM" id="MobiDB-lite"/>
    </source>
</evidence>
<dbReference type="Proteomes" id="UP000708148">
    <property type="component" value="Unassembled WGS sequence"/>
</dbReference>
<gene>
    <name evidence="7" type="ORF">OSTQU699_LOCUS4722</name>
</gene>
<dbReference type="HAMAP" id="MF_01478">
    <property type="entry name" value="Ribosomal_L12_arch"/>
    <property type="match status" value="1"/>
</dbReference>
<accession>A0A8S1J0N1</accession>
<organism evidence="7 8">
    <name type="scientific">Ostreobium quekettii</name>
    <dbReference type="NCBI Taxonomy" id="121088"/>
    <lineage>
        <taxon>Eukaryota</taxon>
        <taxon>Viridiplantae</taxon>
        <taxon>Chlorophyta</taxon>
        <taxon>core chlorophytes</taxon>
        <taxon>Ulvophyceae</taxon>
        <taxon>TCBD clade</taxon>
        <taxon>Bryopsidales</taxon>
        <taxon>Ostreobineae</taxon>
        <taxon>Ostreobiaceae</taxon>
        <taxon>Ostreobium</taxon>
    </lineage>
</organism>
<comment type="function">
    <text evidence="1">Plays an important role in the elongation step of protein synthesis.</text>
</comment>
<comment type="similarity">
    <text evidence="2">Belongs to the eukaryotic ribosomal protein P1/P2 family.</text>
</comment>
<dbReference type="InterPro" id="IPR027534">
    <property type="entry name" value="Ribosomal_P1/P2"/>
</dbReference>
<proteinExistence type="inferred from homology"/>
<evidence type="ECO:0000256" key="1">
    <source>
        <dbReference type="ARBA" id="ARBA00003362"/>
    </source>
</evidence>
<dbReference type="Pfam" id="PF00428">
    <property type="entry name" value="Ribosomal_60s"/>
    <property type="match status" value="1"/>
</dbReference>
<comment type="subunit">
    <text evidence="3">P1 and P2 exist as dimers at the large ribosomal subunit.</text>
</comment>
<evidence type="ECO:0000313" key="8">
    <source>
        <dbReference type="Proteomes" id="UP000708148"/>
    </source>
</evidence>
<feature type="region of interest" description="Disordered" evidence="6">
    <location>
        <begin position="70"/>
        <end position="112"/>
    </location>
</feature>
<dbReference type="AlphaFoldDB" id="A0A8S1J0N1"/>
<evidence type="ECO:0000256" key="4">
    <source>
        <dbReference type="ARBA" id="ARBA00022980"/>
    </source>
</evidence>
<dbReference type="GO" id="GO:0003735">
    <property type="term" value="F:structural constituent of ribosome"/>
    <property type="evidence" value="ECO:0007669"/>
    <property type="project" value="InterPro"/>
</dbReference>
<sequence length="112" mass="11523">MRYVAAYLLAVLGGNASPDAKAIKKILESVGADVDDECLNRLLKEMEGKDVNEVMAAGVEKLASVPAGGGAVASGGGAAAAAGDGGDKEEAKKEEEEEEEEEDEDMGFSLFD</sequence>
<dbReference type="PANTHER" id="PTHR21141:SF5">
    <property type="entry name" value="LARGE RIBOSOMAL SUBUNIT PROTEIN P2"/>
    <property type="match status" value="1"/>
</dbReference>
<dbReference type="GO" id="GO:0022625">
    <property type="term" value="C:cytosolic large ribosomal subunit"/>
    <property type="evidence" value="ECO:0007669"/>
    <property type="project" value="InterPro"/>
</dbReference>
<dbReference type="FunFam" id="1.10.10.1410:FF:000002">
    <property type="entry name" value="60S acidic ribosomal protein P2"/>
    <property type="match status" value="1"/>
</dbReference>
<feature type="compositionally biased region" description="Basic and acidic residues" evidence="6">
    <location>
        <begin position="85"/>
        <end position="94"/>
    </location>
</feature>
<dbReference type="Gene3D" id="1.10.10.1410">
    <property type="match status" value="1"/>
</dbReference>
<reference evidence="7" key="1">
    <citation type="submission" date="2020-12" db="EMBL/GenBank/DDBJ databases">
        <authorList>
            <person name="Iha C."/>
        </authorList>
    </citation>
    <scope>NUCLEOTIDE SEQUENCE</scope>
</reference>
<evidence type="ECO:0000256" key="2">
    <source>
        <dbReference type="ARBA" id="ARBA00005436"/>
    </source>
</evidence>
<evidence type="ECO:0000256" key="5">
    <source>
        <dbReference type="ARBA" id="ARBA00023274"/>
    </source>
</evidence>
<comment type="caution">
    <text evidence="7">The sequence shown here is derived from an EMBL/GenBank/DDBJ whole genome shotgun (WGS) entry which is preliminary data.</text>
</comment>
<dbReference type="EMBL" id="CAJHUC010001005">
    <property type="protein sequence ID" value="CAD7699363.1"/>
    <property type="molecule type" value="Genomic_DNA"/>
</dbReference>
<keyword evidence="5" id="KW-0687">Ribonucleoprotein</keyword>
<dbReference type="GO" id="GO:0002182">
    <property type="term" value="P:cytoplasmic translational elongation"/>
    <property type="evidence" value="ECO:0007669"/>
    <property type="project" value="InterPro"/>
</dbReference>
<name>A0A8S1J0N1_9CHLO</name>